<keyword evidence="3" id="KW-1185">Reference proteome</keyword>
<accession>A0ABS2VJY2</accession>
<feature type="domain" description="Iminophenyl-pyruvate dimer synthase" evidence="1">
    <location>
        <begin position="17"/>
        <end position="225"/>
    </location>
</feature>
<dbReference type="InterPro" id="IPR012347">
    <property type="entry name" value="Ferritin-like"/>
</dbReference>
<dbReference type="EMBL" id="JAFFZS010000002">
    <property type="protein sequence ID" value="MBN0043419.1"/>
    <property type="molecule type" value="Genomic_DNA"/>
</dbReference>
<dbReference type="PANTHER" id="PTHR34400:SF4">
    <property type="entry name" value="MEMBRANE PROTEIN"/>
    <property type="match status" value="1"/>
</dbReference>
<reference evidence="2 3" key="1">
    <citation type="submission" date="2021-02" db="EMBL/GenBank/DDBJ databases">
        <title>Whole genome sequencing of Streptomyces actuosus VRA1.</title>
        <authorList>
            <person name="Sen G."/>
            <person name="Sen A."/>
        </authorList>
    </citation>
    <scope>NUCLEOTIDE SEQUENCE [LARGE SCALE GENOMIC DNA]</scope>
    <source>
        <strain evidence="2 3">VRA1</strain>
    </source>
</reference>
<comment type="caution">
    <text evidence="2">The sequence shown here is derived from an EMBL/GenBank/DDBJ whole genome shotgun (WGS) entry which is preliminary data.</text>
</comment>
<proteinExistence type="predicted"/>
<dbReference type="InterPro" id="IPR026820">
    <property type="entry name" value="VioB/RebD_dom"/>
</dbReference>
<dbReference type="PANTHER" id="PTHR34400">
    <property type="match status" value="1"/>
</dbReference>
<dbReference type="Proteomes" id="UP000788262">
    <property type="component" value="Unassembled WGS sequence"/>
</dbReference>
<sequence>MPTPVELRDLSWIRGALQTAIALEHATMPLYCAAMYSLEVQNYPSYNTIRSVLMEEMVHMAIAANMVAALGASPAIKGLRPSYPGRGGLPGGVAPDLRPRLAKLSGPALEGFMRLEAPGFLLNARQRGAAYPTIGAFYAAIRDAIVRNAGAVERAVRRGGPSNQVGGNLGYVTFDRDDTDPVGTFLRALDVITEQGEGRGEGTVETAAVAFQKEGSHYARFAELRYGRRYLPRDGVLISRETERDFFTGEEIAWPVVVNTLAVPADGYEAVLALDPRGPDVRKELDAFDDAYTQMMLALDTTWNGPVETWWPSLGAAVTQMDQMRVRSCFTIMRNEIPPALVGRLPELYPTEIRALERHTDLDRPVFYGPRFLNNAV</sequence>
<evidence type="ECO:0000259" key="1">
    <source>
        <dbReference type="Pfam" id="PF12902"/>
    </source>
</evidence>
<name>A0ABS2VJY2_STRAS</name>
<dbReference type="Gene3D" id="1.20.1260.10">
    <property type="match status" value="1"/>
</dbReference>
<protein>
    <submittedName>
        <fullName evidence="2">Ferritin-like protein</fullName>
    </submittedName>
</protein>
<evidence type="ECO:0000313" key="3">
    <source>
        <dbReference type="Proteomes" id="UP000788262"/>
    </source>
</evidence>
<dbReference type="Pfam" id="PF12902">
    <property type="entry name" value="Ferritin-like"/>
    <property type="match status" value="1"/>
</dbReference>
<gene>
    <name evidence="2" type="ORF">JS756_04750</name>
</gene>
<organism evidence="2 3">
    <name type="scientific">Streptomyces actuosus</name>
    <dbReference type="NCBI Taxonomy" id="1885"/>
    <lineage>
        <taxon>Bacteria</taxon>
        <taxon>Bacillati</taxon>
        <taxon>Actinomycetota</taxon>
        <taxon>Actinomycetes</taxon>
        <taxon>Kitasatosporales</taxon>
        <taxon>Streptomycetaceae</taxon>
        <taxon>Streptomyces</taxon>
    </lineage>
</organism>
<dbReference type="RefSeq" id="WP_205381632.1">
    <property type="nucleotide sequence ID" value="NZ_JAFFZS010000002.1"/>
</dbReference>
<evidence type="ECO:0000313" key="2">
    <source>
        <dbReference type="EMBL" id="MBN0043419.1"/>
    </source>
</evidence>